<dbReference type="Gene3D" id="1.10.8.60">
    <property type="match status" value="1"/>
</dbReference>
<dbReference type="InterPro" id="IPR058031">
    <property type="entry name" value="AAA_lid_NorR"/>
</dbReference>
<dbReference type="Pfam" id="PF00072">
    <property type="entry name" value="Response_reg"/>
    <property type="match status" value="1"/>
</dbReference>
<evidence type="ECO:0000259" key="8">
    <source>
        <dbReference type="PROSITE" id="PS50110"/>
    </source>
</evidence>
<dbReference type="AlphaFoldDB" id="W4LHQ1"/>
<dbReference type="GO" id="GO:0006355">
    <property type="term" value="P:regulation of DNA-templated transcription"/>
    <property type="evidence" value="ECO:0007669"/>
    <property type="project" value="InterPro"/>
</dbReference>
<organism evidence="9 10">
    <name type="scientific">Entotheonella factor</name>
    <dbReference type="NCBI Taxonomy" id="1429438"/>
    <lineage>
        <taxon>Bacteria</taxon>
        <taxon>Pseudomonadati</taxon>
        <taxon>Nitrospinota/Tectimicrobiota group</taxon>
        <taxon>Candidatus Tectimicrobiota</taxon>
        <taxon>Candidatus Entotheonellia</taxon>
        <taxon>Candidatus Entotheonellales</taxon>
        <taxon>Candidatus Entotheonellaceae</taxon>
        <taxon>Candidatus Entotheonella</taxon>
    </lineage>
</organism>
<keyword evidence="4" id="KW-0804">Transcription</keyword>
<dbReference type="InterPro" id="IPR025662">
    <property type="entry name" value="Sigma_54_int_dom_ATP-bd_1"/>
</dbReference>
<keyword evidence="5" id="KW-0597">Phosphoprotein</keyword>
<dbReference type="InterPro" id="IPR002078">
    <property type="entry name" value="Sigma_54_int"/>
</dbReference>
<keyword evidence="1" id="KW-0547">Nucleotide-binding</keyword>
<feature type="modified residue" description="4-aspartylphosphate" evidence="5">
    <location>
        <position position="55"/>
    </location>
</feature>
<name>W4LHQ1_ENTF1</name>
<protein>
    <recommendedName>
        <fullName evidence="11">Fis family transcriptional regulator</fullName>
    </recommendedName>
</protein>
<dbReference type="InterPro" id="IPR011006">
    <property type="entry name" value="CheY-like_superfamily"/>
</dbReference>
<dbReference type="HOGENOM" id="CLU_000445_0_6_7"/>
<evidence type="ECO:0000313" key="10">
    <source>
        <dbReference type="Proteomes" id="UP000019141"/>
    </source>
</evidence>
<dbReference type="Gene3D" id="1.10.10.10">
    <property type="entry name" value="Winged helix-like DNA-binding domain superfamily/Winged helix DNA-binding domain"/>
    <property type="match status" value="1"/>
</dbReference>
<dbReference type="PANTHER" id="PTHR32071">
    <property type="entry name" value="TRANSCRIPTIONAL REGULATORY PROTEIN"/>
    <property type="match status" value="1"/>
</dbReference>
<evidence type="ECO:0000256" key="3">
    <source>
        <dbReference type="ARBA" id="ARBA00023015"/>
    </source>
</evidence>
<proteinExistence type="predicted"/>
<dbReference type="Pfam" id="PF00158">
    <property type="entry name" value="Sigma54_activat"/>
    <property type="match status" value="1"/>
</dbReference>
<dbReference type="SUPFAM" id="SSF52172">
    <property type="entry name" value="CheY-like"/>
    <property type="match status" value="1"/>
</dbReference>
<dbReference type="InterPro" id="IPR036388">
    <property type="entry name" value="WH-like_DNA-bd_sf"/>
</dbReference>
<evidence type="ECO:0008006" key="11">
    <source>
        <dbReference type="Google" id="ProtNLM"/>
    </source>
</evidence>
<feature type="domain" description="Response regulatory" evidence="8">
    <location>
        <begin position="6"/>
        <end position="123"/>
    </location>
</feature>
<evidence type="ECO:0000256" key="5">
    <source>
        <dbReference type="PROSITE-ProRule" id="PRU00169"/>
    </source>
</evidence>
<comment type="caution">
    <text evidence="9">The sequence shown here is derived from an EMBL/GenBank/DDBJ whole genome shotgun (WGS) entry which is preliminary data.</text>
</comment>
<dbReference type="PROSITE" id="PS50045">
    <property type="entry name" value="SIGMA54_INTERACT_4"/>
    <property type="match status" value="1"/>
</dbReference>
<dbReference type="EMBL" id="AZHW01000639">
    <property type="protein sequence ID" value="ETW97638.1"/>
    <property type="molecule type" value="Genomic_DNA"/>
</dbReference>
<evidence type="ECO:0000256" key="2">
    <source>
        <dbReference type="ARBA" id="ARBA00022840"/>
    </source>
</evidence>
<keyword evidence="3" id="KW-0805">Transcription regulation</keyword>
<sequence length="516" mass="57763">MEARQEILIIDDLSSNRALLQQTLEPQGYDIIAVPSGEIGLSIAEQSRPDLILLDIIMPAGMDGLETCRRLKANPATQEIPVIFITARDDEASIEAGFEAGAVDYITKPYRKKEIQLRVETHLKISQLNRSLQRQNLELKAEISRREQAELERNAAVDAQQRSDEHLRHLSHQEAQHWDIEGFIGQSPTLARILDTVRRLQKTGITINVLITGESGTGKELIARAIHSGGSRSHGAFIPVNCAAIPTHLAESTFFGHVRGAFTGADTRRQGCFELADGGTLFLDEASEMPLDLQAKLLRVLEDGVITPVGSAQSRQVDVRVLTAANADLHSKISAGAFREDLYFRLARMTVEVPPLRTRQEDIPLLAQHFLATFATDMGRKHVNLSPAALAQLQDYDFPGNVRELKNIIERALIESENDTIQPEHLHFIHRTAGSASRSLFPSPARVPETPYYPRIETERILAYVERYGSISNAECRDLLQVDRHRAFYLLERLRHEQQLVRKGSSRATRYHPISA</sequence>
<dbReference type="SUPFAM" id="SSF52540">
    <property type="entry name" value="P-loop containing nucleoside triphosphate hydrolases"/>
    <property type="match status" value="1"/>
</dbReference>
<dbReference type="PROSITE" id="PS00688">
    <property type="entry name" value="SIGMA54_INTERACT_3"/>
    <property type="match status" value="1"/>
</dbReference>
<dbReference type="Pfam" id="PF25601">
    <property type="entry name" value="AAA_lid_14"/>
    <property type="match status" value="1"/>
</dbReference>
<keyword evidence="10" id="KW-1185">Reference proteome</keyword>
<dbReference type="InterPro" id="IPR025944">
    <property type="entry name" value="Sigma_54_int_dom_CS"/>
</dbReference>
<dbReference type="InterPro" id="IPR003593">
    <property type="entry name" value="AAA+_ATPase"/>
</dbReference>
<feature type="coiled-coil region" evidence="6">
    <location>
        <begin position="125"/>
        <end position="154"/>
    </location>
</feature>
<keyword evidence="6" id="KW-0175">Coiled coil</keyword>
<dbReference type="InterPro" id="IPR001789">
    <property type="entry name" value="Sig_transdc_resp-reg_receiver"/>
</dbReference>
<dbReference type="SMART" id="SM00382">
    <property type="entry name" value="AAA"/>
    <property type="match status" value="1"/>
</dbReference>
<dbReference type="Gene3D" id="3.40.50.2300">
    <property type="match status" value="1"/>
</dbReference>
<dbReference type="CDD" id="cd00009">
    <property type="entry name" value="AAA"/>
    <property type="match status" value="1"/>
</dbReference>
<accession>W4LHQ1</accession>
<dbReference type="GO" id="GO:0000160">
    <property type="term" value="P:phosphorelay signal transduction system"/>
    <property type="evidence" value="ECO:0007669"/>
    <property type="project" value="InterPro"/>
</dbReference>
<gene>
    <name evidence="9" type="ORF">ETSY1_21840</name>
</gene>
<evidence type="ECO:0000256" key="6">
    <source>
        <dbReference type="SAM" id="Coils"/>
    </source>
</evidence>
<dbReference type="PROSITE" id="PS50110">
    <property type="entry name" value="RESPONSE_REGULATORY"/>
    <property type="match status" value="1"/>
</dbReference>
<reference evidence="9 10" key="1">
    <citation type="journal article" date="2014" name="Nature">
        <title>An environmental bacterial taxon with a large and distinct metabolic repertoire.</title>
        <authorList>
            <person name="Wilson M.C."/>
            <person name="Mori T."/>
            <person name="Ruckert C."/>
            <person name="Uria A.R."/>
            <person name="Helf M.J."/>
            <person name="Takada K."/>
            <person name="Gernert C."/>
            <person name="Steffens U.A."/>
            <person name="Heycke N."/>
            <person name="Schmitt S."/>
            <person name="Rinke C."/>
            <person name="Helfrich E.J."/>
            <person name="Brachmann A.O."/>
            <person name="Gurgui C."/>
            <person name="Wakimoto T."/>
            <person name="Kracht M."/>
            <person name="Crusemann M."/>
            <person name="Hentschel U."/>
            <person name="Abe I."/>
            <person name="Matsunaga S."/>
            <person name="Kalinowski J."/>
            <person name="Takeyama H."/>
            <person name="Piel J."/>
        </authorList>
    </citation>
    <scope>NUCLEOTIDE SEQUENCE [LARGE SCALE GENOMIC DNA]</scope>
    <source>
        <strain evidence="10">TSY1</strain>
    </source>
</reference>
<dbReference type="PROSITE" id="PS00675">
    <property type="entry name" value="SIGMA54_INTERACT_1"/>
    <property type="match status" value="1"/>
</dbReference>
<feature type="domain" description="Sigma-54 factor interaction" evidence="7">
    <location>
        <begin position="183"/>
        <end position="414"/>
    </location>
</feature>
<evidence type="ECO:0000259" key="7">
    <source>
        <dbReference type="PROSITE" id="PS50045"/>
    </source>
</evidence>
<dbReference type="SMART" id="SM00448">
    <property type="entry name" value="REC"/>
    <property type="match status" value="1"/>
</dbReference>
<dbReference type="Gene3D" id="3.40.50.300">
    <property type="entry name" value="P-loop containing nucleotide triphosphate hydrolases"/>
    <property type="match status" value="1"/>
</dbReference>
<dbReference type="GO" id="GO:0005524">
    <property type="term" value="F:ATP binding"/>
    <property type="evidence" value="ECO:0007669"/>
    <property type="project" value="UniProtKB-KW"/>
</dbReference>
<dbReference type="CDD" id="cd19920">
    <property type="entry name" value="REC_PA4781-like"/>
    <property type="match status" value="1"/>
</dbReference>
<evidence type="ECO:0000313" key="9">
    <source>
        <dbReference type="EMBL" id="ETW97638.1"/>
    </source>
</evidence>
<dbReference type="Proteomes" id="UP000019141">
    <property type="component" value="Unassembled WGS sequence"/>
</dbReference>
<dbReference type="InterPro" id="IPR027417">
    <property type="entry name" value="P-loop_NTPase"/>
</dbReference>
<evidence type="ECO:0000256" key="4">
    <source>
        <dbReference type="ARBA" id="ARBA00023163"/>
    </source>
</evidence>
<dbReference type="FunFam" id="3.40.50.300:FF:000006">
    <property type="entry name" value="DNA-binding transcriptional regulator NtrC"/>
    <property type="match status" value="1"/>
</dbReference>
<keyword evidence="2" id="KW-0067">ATP-binding</keyword>
<evidence type="ECO:0000256" key="1">
    <source>
        <dbReference type="ARBA" id="ARBA00022741"/>
    </source>
</evidence>